<evidence type="ECO:0000256" key="2">
    <source>
        <dbReference type="ARBA" id="ARBA00005582"/>
    </source>
</evidence>
<dbReference type="EMBL" id="BAABKB010000004">
    <property type="protein sequence ID" value="GAA5005655.1"/>
    <property type="molecule type" value="Genomic_DNA"/>
</dbReference>
<dbReference type="SUPFAM" id="SSF55811">
    <property type="entry name" value="Nudix"/>
    <property type="match status" value="1"/>
</dbReference>
<dbReference type="InterPro" id="IPR020476">
    <property type="entry name" value="Nudix_hydrolase"/>
</dbReference>
<dbReference type="Pfam" id="PF00293">
    <property type="entry name" value="NUDIX"/>
    <property type="match status" value="1"/>
</dbReference>
<dbReference type="Proteomes" id="UP001501759">
    <property type="component" value="Unassembled WGS sequence"/>
</dbReference>
<dbReference type="Gene3D" id="3.90.79.10">
    <property type="entry name" value="Nucleoside Triphosphate Pyrophosphohydrolase"/>
    <property type="match status" value="1"/>
</dbReference>
<reference evidence="7" key="1">
    <citation type="journal article" date="2019" name="Int. J. Syst. Evol. Microbiol.">
        <title>The Global Catalogue of Microorganisms (GCM) 10K type strain sequencing project: providing services to taxonomists for standard genome sequencing and annotation.</title>
        <authorList>
            <consortium name="The Broad Institute Genomics Platform"/>
            <consortium name="The Broad Institute Genome Sequencing Center for Infectious Disease"/>
            <person name="Wu L."/>
            <person name="Ma J."/>
        </authorList>
    </citation>
    <scope>NUCLEOTIDE SEQUENCE [LARGE SCALE GENOMIC DNA]</scope>
    <source>
        <strain evidence="7">JCM 18409</strain>
    </source>
</reference>
<sequence>MNSRVRARVSAYALVVQDERLLLTRLSDASPVFAPGLWHLPGGGIDPGEQPDEALARELLEETGLQPADARLIDARTYLVHRNDVDWNLVSLFYAVTVKEGAARVVEVAGSTDQVRWIPLRDLREAALTPAAVDGLRMLREGPLAAG</sequence>
<keyword evidence="7" id="KW-1185">Reference proteome</keyword>
<evidence type="ECO:0000256" key="4">
    <source>
        <dbReference type="RuleBase" id="RU003476"/>
    </source>
</evidence>
<dbReference type="PANTHER" id="PTHR43046:SF14">
    <property type="entry name" value="MUTT_NUDIX FAMILY PROTEIN"/>
    <property type="match status" value="1"/>
</dbReference>
<dbReference type="InterPro" id="IPR015797">
    <property type="entry name" value="NUDIX_hydrolase-like_dom_sf"/>
</dbReference>
<accession>A0ABP9IRB1</accession>
<comment type="cofactor">
    <cofactor evidence="1">
        <name>Mg(2+)</name>
        <dbReference type="ChEBI" id="CHEBI:18420"/>
    </cofactor>
</comment>
<evidence type="ECO:0000313" key="6">
    <source>
        <dbReference type="EMBL" id="GAA5005655.1"/>
    </source>
</evidence>
<evidence type="ECO:0000313" key="7">
    <source>
        <dbReference type="Proteomes" id="UP001501759"/>
    </source>
</evidence>
<comment type="caution">
    <text evidence="6">The sequence shown here is derived from an EMBL/GenBank/DDBJ whole genome shotgun (WGS) entry which is preliminary data.</text>
</comment>
<dbReference type="PROSITE" id="PS00893">
    <property type="entry name" value="NUDIX_BOX"/>
    <property type="match status" value="1"/>
</dbReference>
<name>A0ABP9IRB1_9ACTN</name>
<dbReference type="PROSITE" id="PS51462">
    <property type="entry name" value="NUDIX"/>
    <property type="match status" value="1"/>
</dbReference>
<comment type="similarity">
    <text evidence="2 4">Belongs to the Nudix hydrolase family.</text>
</comment>
<evidence type="ECO:0000256" key="3">
    <source>
        <dbReference type="ARBA" id="ARBA00022801"/>
    </source>
</evidence>
<proteinExistence type="inferred from homology"/>
<protein>
    <submittedName>
        <fullName evidence="6">8-oxo-dGTP diphosphatase MutT</fullName>
    </submittedName>
</protein>
<evidence type="ECO:0000259" key="5">
    <source>
        <dbReference type="PROSITE" id="PS51462"/>
    </source>
</evidence>
<feature type="domain" description="Nudix hydrolase" evidence="5">
    <location>
        <begin position="4"/>
        <end position="140"/>
    </location>
</feature>
<keyword evidence="3 4" id="KW-0378">Hydrolase</keyword>
<dbReference type="InterPro" id="IPR000086">
    <property type="entry name" value="NUDIX_hydrolase_dom"/>
</dbReference>
<dbReference type="PANTHER" id="PTHR43046">
    <property type="entry name" value="GDP-MANNOSE MANNOSYL HYDROLASE"/>
    <property type="match status" value="1"/>
</dbReference>
<dbReference type="PRINTS" id="PR00502">
    <property type="entry name" value="NUDIXFAMILY"/>
</dbReference>
<dbReference type="InterPro" id="IPR020084">
    <property type="entry name" value="NUDIX_hydrolase_CS"/>
</dbReference>
<dbReference type="RefSeq" id="WP_345645582.1">
    <property type="nucleotide sequence ID" value="NZ_BAABKB010000004.1"/>
</dbReference>
<gene>
    <name evidence="6" type="primary">mutT</name>
    <name evidence="6" type="ORF">GCM10023335_22640</name>
</gene>
<evidence type="ECO:0000256" key="1">
    <source>
        <dbReference type="ARBA" id="ARBA00001946"/>
    </source>
</evidence>
<organism evidence="6 7">
    <name type="scientific">Streptomyces siamensis</name>
    <dbReference type="NCBI Taxonomy" id="1274986"/>
    <lineage>
        <taxon>Bacteria</taxon>
        <taxon>Bacillati</taxon>
        <taxon>Actinomycetota</taxon>
        <taxon>Actinomycetes</taxon>
        <taxon>Kitasatosporales</taxon>
        <taxon>Streptomycetaceae</taxon>
        <taxon>Streptomyces</taxon>
    </lineage>
</organism>